<gene>
    <name evidence="2" type="ORF">HF682_02115</name>
</gene>
<sequence>MHFSPVSFWLICGLVLVGLELLTGTFYLLIIGVGTLLAAAAAWLGQGPVIQLLAASIGSLLGVLLLWQRRKADTGLAAASPSLDIGQQVERISNPQDRLQVRYRGTVWQAEWLNAPAAEGVPLYIHAMRQNVLIISDQPVQQT</sequence>
<evidence type="ECO:0000313" key="3">
    <source>
        <dbReference type="Proteomes" id="UP000587991"/>
    </source>
</evidence>
<dbReference type="EMBL" id="JABAIM010000001">
    <property type="protein sequence ID" value="NLR73954.1"/>
    <property type="molecule type" value="Genomic_DNA"/>
</dbReference>
<feature type="transmembrane region" description="Helical" evidence="1">
    <location>
        <begin position="50"/>
        <end position="67"/>
    </location>
</feature>
<organism evidence="2 3">
    <name type="scientific">Leeia aquatica</name>
    <dbReference type="NCBI Taxonomy" id="2725557"/>
    <lineage>
        <taxon>Bacteria</taxon>
        <taxon>Pseudomonadati</taxon>
        <taxon>Pseudomonadota</taxon>
        <taxon>Betaproteobacteria</taxon>
        <taxon>Neisseriales</taxon>
        <taxon>Leeiaceae</taxon>
        <taxon>Leeia</taxon>
    </lineage>
</organism>
<dbReference type="AlphaFoldDB" id="A0A847S2I0"/>
<accession>A0A847S2I0</accession>
<reference evidence="2 3" key="1">
    <citation type="submission" date="2020-04" db="EMBL/GenBank/DDBJ databases">
        <title>Draft genome of Leeia sp. IMCC25680.</title>
        <authorList>
            <person name="Song J."/>
            <person name="Cho J.-C."/>
        </authorList>
    </citation>
    <scope>NUCLEOTIDE SEQUENCE [LARGE SCALE GENOMIC DNA]</scope>
    <source>
        <strain evidence="2 3">IMCC25680</strain>
    </source>
</reference>
<proteinExistence type="predicted"/>
<keyword evidence="3" id="KW-1185">Reference proteome</keyword>
<keyword evidence="1" id="KW-0472">Membrane</keyword>
<feature type="transmembrane region" description="Helical" evidence="1">
    <location>
        <begin position="6"/>
        <end position="22"/>
    </location>
</feature>
<keyword evidence="1" id="KW-0812">Transmembrane</keyword>
<protein>
    <recommendedName>
        <fullName evidence="4">NfeD-like C-terminal domain-containing protein</fullName>
    </recommendedName>
</protein>
<dbReference type="Proteomes" id="UP000587991">
    <property type="component" value="Unassembled WGS sequence"/>
</dbReference>
<name>A0A847S2I0_9NEIS</name>
<evidence type="ECO:0000256" key="1">
    <source>
        <dbReference type="SAM" id="Phobius"/>
    </source>
</evidence>
<keyword evidence="1" id="KW-1133">Transmembrane helix</keyword>
<dbReference type="RefSeq" id="WP_168875603.1">
    <property type="nucleotide sequence ID" value="NZ_JABAIM010000001.1"/>
</dbReference>
<comment type="caution">
    <text evidence="2">The sequence shown here is derived from an EMBL/GenBank/DDBJ whole genome shotgun (WGS) entry which is preliminary data.</text>
</comment>
<evidence type="ECO:0000313" key="2">
    <source>
        <dbReference type="EMBL" id="NLR73954.1"/>
    </source>
</evidence>
<evidence type="ECO:0008006" key="4">
    <source>
        <dbReference type="Google" id="ProtNLM"/>
    </source>
</evidence>